<sequence>MKRQDKIKDFNHLDKSALRELLLEKREKLRQLKFDLSAGKIKNVREIRETRRDIARLNTLLRTKLTK</sequence>
<reference evidence="7" key="1">
    <citation type="submission" date="2017-09" db="EMBL/GenBank/DDBJ databases">
        <title>Depth-based differentiation of microbial function through sediment-hosted aquifers and enrichment of novel symbionts in the deep terrestrial subsurface.</title>
        <authorList>
            <person name="Probst A.J."/>
            <person name="Ladd B."/>
            <person name="Jarett J.K."/>
            <person name="Geller-Mcgrath D.E."/>
            <person name="Sieber C.M.K."/>
            <person name="Emerson J.B."/>
            <person name="Anantharaman K."/>
            <person name="Thomas B.C."/>
            <person name="Malmstrom R."/>
            <person name="Stieglmeier M."/>
            <person name="Klingl A."/>
            <person name="Woyke T."/>
            <person name="Ryan C.M."/>
            <person name="Banfield J.F."/>
        </authorList>
    </citation>
    <scope>NUCLEOTIDE SEQUENCE [LARGE SCALE GENOMIC DNA]</scope>
</reference>
<evidence type="ECO:0000256" key="3">
    <source>
        <dbReference type="ARBA" id="ARBA00023274"/>
    </source>
</evidence>
<keyword evidence="2 5" id="KW-0689">Ribosomal protein</keyword>
<dbReference type="EMBL" id="PEXQ01000020">
    <property type="protein sequence ID" value="PIU16204.1"/>
    <property type="molecule type" value="Genomic_DNA"/>
</dbReference>
<dbReference type="AlphaFoldDB" id="A0A2M6XV02"/>
<evidence type="ECO:0000256" key="1">
    <source>
        <dbReference type="ARBA" id="ARBA00009254"/>
    </source>
</evidence>
<comment type="caution">
    <text evidence="6">The sequence shown here is derived from an EMBL/GenBank/DDBJ whole genome shotgun (WGS) entry which is preliminary data.</text>
</comment>
<dbReference type="GO" id="GO:0005840">
    <property type="term" value="C:ribosome"/>
    <property type="evidence" value="ECO:0007669"/>
    <property type="project" value="UniProtKB-KW"/>
</dbReference>
<gene>
    <name evidence="5 6" type="primary">rpmC</name>
    <name evidence="6" type="ORF">COT20_00825</name>
</gene>
<dbReference type="InterPro" id="IPR001854">
    <property type="entry name" value="Ribosomal_uL29"/>
</dbReference>
<dbReference type="NCBIfam" id="TIGR00012">
    <property type="entry name" value="L29"/>
    <property type="match status" value="1"/>
</dbReference>
<dbReference type="Pfam" id="PF00831">
    <property type="entry name" value="Ribosomal_L29"/>
    <property type="match status" value="1"/>
</dbReference>
<comment type="similarity">
    <text evidence="1 5">Belongs to the universal ribosomal protein uL29 family.</text>
</comment>
<accession>A0A2M6XV02</accession>
<evidence type="ECO:0000256" key="4">
    <source>
        <dbReference type="ARBA" id="ARBA00035204"/>
    </source>
</evidence>
<dbReference type="GO" id="GO:0006412">
    <property type="term" value="P:translation"/>
    <property type="evidence" value="ECO:0007669"/>
    <property type="project" value="UniProtKB-UniRule"/>
</dbReference>
<evidence type="ECO:0000313" key="7">
    <source>
        <dbReference type="Proteomes" id="UP000229784"/>
    </source>
</evidence>
<keyword evidence="3 5" id="KW-0687">Ribonucleoprotein</keyword>
<dbReference type="HAMAP" id="MF_00374">
    <property type="entry name" value="Ribosomal_uL29"/>
    <property type="match status" value="1"/>
</dbReference>
<protein>
    <recommendedName>
        <fullName evidence="4 5">Large ribosomal subunit protein uL29</fullName>
    </recommendedName>
</protein>
<evidence type="ECO:0000256" key="2">
    <source>
        <dbReference type="ARBA" id="ARBA00022980"/>
    </source>
</evidence>
<proteinExistence type="inferred from homology"/>
<organism evidence="6 7">
    <name type="scientific">bacterium (Candidatus Gribaldobacteria) CG08_land_8_20_14_0_20_39_15</name>
    <dbReference type="NCBI Taxonomy" id="2014273"/>
    <lineage>
        <taxon>Bacteria</taxon>
        <taxon>Candidatus Gribaldobacteria</taxon>
    </lineage>
</organism>
<dbReference type="InterPro" id="IPR036049">
    <property type="entry name" value="Ribosomal_uL29_sf"/>
</dbReference>
<dbReference type="Proteomes" id="UP000229784">
    <property type="component" value="Unassembled WGS sequence"/>
</dbReference>
<evidence type="ECO:0000256" key="5">
    <source>
        <dbReference type="HAMAP-Rule" id="MF_00374"/>
    </source>
</evidence>
<name>A0A2M6XV02_9BACT</name>
<dbReference type="GO" id="GO:1990904">
    <property type="term" value="C:ribonucleoprotein complex"/>
    <property type="evidence" value="ECO:0007669"/>
    <property type="project" value="UniProtKB-KW"/>
</dbReference>
<evidence type="ECO:0000313" key="6">
    <source>
        <dbReference type="EMBL" id="PIU16204.1"/>
    </source>
</evidence>
<dbReference type="GO" id="GO:0003735">
    <property type="term" value="F:structural constituent of ribosome"/>
    <property type="evidence" value="ECO:0007669"/>
    <property type="project" value="InterPro"/>
</dbReference>
<dbReference type="Gene3D" id="1.10.287.310">
    <property type="match status" value="1"/>
</dbReference>
<dbReference type="SUPFAM" id="SSF46561">
    <property type="entry name" value="Ribosomal protein L29 (L29p)"/>
    <property type="match status" value="1"/>
</dbReference>